<dbReference type="GO" id="GO:0003700">
    <property type="term" value="F:DNA-binding transcription factor activity"/>
    <property type="evidence" value="ECO:0007669"/>
    <property type="project" value="TreeGrafter"/>
</dbReference>
<dbReference type="Proteomes" id="UP000570166">
    <property type="component" value="Unassembled WGS sequence"/>
</dbReference>
<evidence type="ECO:0000256" key="4">
    <source>
        <dbReference type="PROSITE-ProRule" id="PRU00335"/>
    </source>
</evidence>
<reference evidence="6 7" key="1">
    <citation type="submission" date="2020-07" db="EMBL/GenBank/DDBJ databases">
        <authorList>
            <person name="Sun Q."/>
        </authorList>
    </citation>
    <scope>NUCLEOTIDE SEQUENCE [LARGE SCALE GENOMIC DNA]</scope>
    <source>
        <strain evidence="6 7">CGMCC 1.13654</strain>
    </source>
</reference>
<keyword evidence="7" id="KW-1185">Reference proteome</keyword>
<accession>A0A838L8E0</accession>
<dbReference type="GO" id="GO:0000976">
    <property type="term" value="F:transcription cis-regulatory region binding"/>
    <property type="evidence" value="ECO:0007669"/>
    <property type="project" value="TreeGrafter"/>
</dbReference>
<feature type="DNA-binding region" description="H-T-H motif" evidence="4">
    <location>
        <begin position="31"/>
        <end position="50"/>
    </location>
</feature>
<dbReference type="Pfam" id="PF02909">
    <property type="entry name" value="TetR_C_1"/>
    <property type="match status" value="1"/>
</dbReference>
<dbReference type="Pfam" id="PF00440">
    <property type="entry name" value="TetR_N"/>
    <property type="match status" value="1"/>
</dbReference>
<dbReference type="PROSITE" id="PS50977">
    <property type="entry name" value="HTH_TETR_2"/>
    <property type="match status" value="1"/>
</dbReference>
<keyword evidence="1" id="KW-0805">Transcription regulation</keyword>
<evidence type="ECO:0000313" key="6">
    <source>
        <dbReference type="EMBL" id="MBA2933798.1"/>
    </source>
</evidence>
<dbReference type="PANTHER" id="PTHR30055">
    <property type="entry name" value="HTH-TYPE TRANSCRIPTIONAL REGULATOR RUTR"/>
    <property type="match status" value="1"/>
</dbReference>
<organism evidence="6 7">
    <name type="scientific">Sphingomonas chungangi</name>
    <dbReference type="NCBI Taxonomy" id="2683589"/>
    <lineage>
        <taxon>Bacteria</taxon>
        <taxon>Pseudomonadati</taxon>
        <taxon>Pseudomonadota</taxon>
        <taxon>Alphaproteobacteria</taxon>
        <taxon>Sphingomonadales</taxon>
        <taxon>Sphingomonadaceae</taxon>
        <taxon>Sphingomonas</taxon>
    </lineage>
</organism>
<dbReference type="RefSeq" id="WP_160363595.1">
    <property type="nucleotide sequence ID" value="NZ_JACEIB010000003.1"/>
</dbReference>
<comment type="caution">
    <text evidence="6">The sequence shown here is derived from an EMBL/GenBank/DDBJ whole genome shotgun (WGS) entry which is preliminary data.</text>
</comment>
<evidence type="ECO:0000256" key="1">
    <source>
        <dbReference type="ARBA" id="ARBA00023015"/>
    </source>
</evidence>
<dbReference type="InterPro" id="IPR036271">
    <property type="entry name" value="Tet_transcr_reg_TetR-rel_C_sf"/>
</dbReference>
<dbReference type="PANTHER" id="PTHR30055:SF234">
    <property type="entry name" value="HTH-TYPE TRANSCRIPTIONAL REGULATOR BETI"/>
    <property type="match status" value="1"/>
</dbReference>
<protein>
    <submittedName>
        <fullName evidence="6">Helix-turn-helix transcriptional regulator</fullName>
    </submittedName>
</protein>
<dbReference type="InterPro" id="IPR009057">
    <property type="entry name" value="Homeodomain-like_sf"/>
</dbReference>
<dbReference type="AlphaFoldDB" id="A0A838L8E0"/>
<evidence type="ECO:0000313" key="7">
    <source>
        <dbReference type="Proteomes" id="UP000570166"/>
    </source>
</evidence>
<proteinExistence type="predicted"/>
<evidence type="ECO:0000256" key="3">
    <source>
        <dbReference type="ARBA" id="ARBA00023163"/>
    </source>
</evidence>
<evidence type="ECO:0000259" key="5">
    <source>
        <dbReference type="PROSITE" id="PS50977"/>
    </source>
</evidence>
<dbReference type="SUPFAM" id="SSF48498">
    <property type="entry name" value="Tetracyclin repressor-like, C-terminal domain"/>
    <property type="match status" value="1"/>
</dbReference>
<keyword evidence="3" id="KW-0804">Transcription</keyword>
<sequence>MPRPTKPIISRQNASAAALDTIEQDGLANFGLGRVAQRLGVRAPSLYHHFESKDELLSEVSRLLLIEGTLPKIKEGLDWREEIVRISTASWRSVLRHPHAAPLLLQFFPRTLLMGAYEHWMHVLDVCGVPARWHITILEGSEKFTYGSALFAASARARGVPPYGEINAERYPYIFAAVEAHPFDEEETFVQALRAFLNGMPIES</sequence>
<gene>
    <name evidence="6" type="ORF">HZF05_06755</name>
</gene>
<dbReference type="InterPro" id="IPR050109">
    <property type="entry name" value="HTH-type_TetR-like_transc_reg"/>
</dbReference>
<feature type="domain" description="HTH tetR-type" evidence="5">
    <location>
        <begin position="8"/>
        <end position="68"/>
    </location>
</feature>
<dbReference type="Gene3D" id="1.10.357.10">
    <property type="entry name" value="Tetracycline Repressor, domain 2"/>
    <property type="match status" value="1"/>
</dbReference>
<dbReference type="EMBL" id="JACEIB010000003">
    <property type="protein sequence ID" value="MBA2933798.1"/>
    <property type="molecule type" value="Genomic_DNA"/>
</dbReference>
<name>A0A838L8E0_9SPHN</name>
<dbReference type="InterPro" id="IPR001647">
    <property type="entry name" value="HTH_TetR"/>
</dbReference>
<dbReference type="GO" id="GO:0045892">
    <property type="term" value="P:negative regulation of DNA-templated transcription"/>
    <property type="evidence" value="ECO:0007669"/>
    <property type="project" value="InterPro"/>
</dbReference>
<dbReference type="InterPro" id="IPR004111">
    <property type="entry name" value="Repressor_TetR_C"/>
</dbReference>
<keyword evidence="2 4" id="KW-0238">DNA-binding</keyword>
<evidence type="ECO:0000256" key="2">
    <source>
        <dbReference type="ARBA" id="ARBA00023125"/>
    </source>
</evidence>
<dbReference type="SUPFAM" id="SSF46689">
    <property type="entry name" value="Homeodomain-like"/>
    <property type="match status" value="1"/>
</dbReference>